<reference evidence="5 6" key="1">
    <citation type="submission" date="2018-02" db="EMBL/GenBank/DDBJ databases">
        <title>8 Nocardia nova and 1 Nocardia cyriacigeorgica strain used for evolution to TMP-SMX.</title>
        <authorList>
            <person name="Mehta H."/>
            <person name="Weng J."/>
            <person name="Shamoo Y."/>
        </authorList>
    </citation>
    <scope>NUCLEOTIDE SEQUENCE [LARGE SCALE GENOMIC DNA]</scope>
    <source>
        <strain evidence="5 6">MDA3139</strain>
    </source>
</reference>
<dbReference type="InterPro" id="IPR020806">
    <property type="entry name" value="PKS_PP-bd"/>
</dbReference>
<dbReference type="GO" id="GO:0003824">
    <property type="term" value="F:catalytic activity"/>
    <property type="evidence" value="ECO:0007669"/>
    <property type="project" value="InterPro"/>
</dbReference>
<dbReference type="InterPro" id="IPR001031">
    <property type="entry name" value="Thioesterase"/>
</dbReference>
<dbReference type="SMART" id="SM01294">
    <property type="entry name" value="PKS_PP_betabranch"/>
    <property type="match status" value="1"/>
</dbReference>
<keyword evidence="2" id="KW-0596">Phosphopantetheine</keyword>
<feature type="domain" description="Carrier" evidence="4">
    <location>
        <begin position="495"/>
        <end position="570"/>
    </location>
</feature>
<dbReference type="InterPro" id="IPR045851">
    <property type="entry name" value="AMP-bd_C_sf"/>
</dbReference>
<dbReference type="EMBL" id="PSZC01000014">
    <property type="protein sequence ID" value="PPJ36326.1"/>
    <property type="molecule type" value="Genomic_DNA"/>
</dbReference>
<dbReference type="Gene3D" id="2.30.38.10">
    <property type="entry name" value="Luciferase, Domain 3"/>
    <property type="match status" value="2"/>
</dbReference>
<dbReference type="Pfam" id="PF00550">
    <property type="entry name" value="PP-binding"/>
    <property type="match status" value="3"/>
</dbReference>
<dbReference type="PANTHER" id="PTHR45527">
    <property type="entry name" value="NONRIBOSOMAL PEPTIDE SYNTHETASE"/>
    <property type="match status" value="1"/>
</dbReference>
<dbReference type="NCBIfam" id="TIGR01733">
    <property type="entry name" value="AA-adenyl-dom"/>
    <property type="match status" value="3"/>
</dbReference>
<keyword evidence="3" id="KW-0597">Phosphoprotein</keyword>
<dbReference type="Gene3D" id="3.40.50.12780">
    <property type="entry name" value="N-terminal domain of ligase-like"/>
    <property type="match status" value="1"/>
</dbReference>
<dbReference type="Gene3D" id="3.30.559.30">
    <property type="entry name" value="Nonribosomal peptide synthetase, condensation domain"/>
    <property type="match status" value="2"/>
</dbReference>
<dbReference type="Gene3D" id="3.30.559.10">
    <property type="entry name" value="Chloramphenicol acetyltransferase-like domain"/>
    <property type="match status" value="2"/>
</dbReference>
<accession>A0A2S6AM95</accession>
<dbReference type="SUPFAM" id="SSF53474">
    <property type="entry name" value="alpha/beta-Hydrolases"/>
    <property type="match status" value="1"/>
</dbReference>
<dbReference type="Pfam" id="PF13193">
    <property type="entry name" value="AMP-binding_C"/>
    <property type="match status" value="3"/>
</dbReference>
<gene>
    <name evidence="5" type="ORF">C5E45_19920</name>
</gene>
<dbReference type="InterPro" id="IPR020845">
    <property type="entry name" value="AMP-binding_CS"/>
</dbReference>
<dbReference type="GO" id="GO:0031177">
    <property type="term" value="F:phosphopantetheine binding"/>
    <property type="evidence" value="ECO:0007669"/>
    <property type="project" value="InterPro"/>
</dbReference>
<dbReference type="InterPro" id="IPR009081">
    <property type="entry name" value="PP-bd_ACP"/>
</dbReference>
<dbReference type="CDD" id="cd05930">
    <property type="entry name" value="A_NRPS"/>
    <property type="match status" value="1"/>
</dbReference>
<dbReference type="SUPFAM" id="SSF52777">
    <property type="entry name" value="CoA-dependent acyltransferases"/>
    <property type="match status" value="4"/>
</dbReference>
<dbReference type="SMART" id="SM00824">
    <property type="entry name" value="PKS_TE"/>
    <property type="match status" value="1"/>
</dbReference>
<dbReference type="SUPFAM" id="SSF47336">
    <property type="entry name" value="ACP-like"/>
    <property type="match status" value="3"/>
</dbReference>
<evidence type="ECO:0000259" key="4">
    <source>
        <dbReference type="PROSITE" id="PS50075"/>
    </source>
</evidence>
<evidence type="ECO:0000256" key="3">
    <source>
        <dbReference type="ARBA" id="ARBA00022553"/>
    </source>
</evidence>
<feature type="domain" description="Carrier" evidence="4">
    <location>
        <begin position="1562"/>
        <end position="1638"/>
    </location>
</feature>
<dbReference type="FunFam" id="3.30.559.30:FF:000001">
    <property type="entry name" value="Non-ribosomal peptide synthetase"/>
    <property type="match status" value="1"/>
</dbReference>
<dbReference type="Gene3D" id="3.30.300.30">
    <property type="match status" value="3"/>
</dbReference>
<dbReference type="PROSITE" id="PS50075">
    <property type="entry name" value="CARRIER"/>
    <property type="match status" value="3"/>
</dbReference>
<dbReference type="PANTHER" id="PTHR45527:SF1">
    <property type="entry name" value="FATTY ACID SYNTHASE"/>
    <property type="match status" value="1"/>
</dbReference>
<feature type="non-terminal residue" evidence="5">
    <location>
        <position position="1"/>
    </location>
</feature>
<dbReference type="PROSITE" id="PS00012">
    <property type="entry name" value="PHOSPHOPANTETHEINE"/>
    <property type="match status" value="2"/>
</dbReference>
<dbReference type="SUPFAM" id="SSF56801">
    <property type="entry name" value="Acetyl-CoA synthetase-like"/>
    <property type="match status" value="3"/>
</dbReference>
<dbReference type="CDD" id="cd19540">
    <property type="entry name" value="LCL_NRPS-like"/>
    <property type="match status" value="2"/>
</dbReference>
<dbReference type="Gene3D" id="1.10.1200.10">
    <property type="entry name" value="ACP-like"/>
    <property type="match status" value="2"/>
</dbReference>
<dbReference type="InterPro" id="IPR020802">
    <property type="entry name" value="TesA-like"/>
</dbReference>
<dbReference type="PROSITE" id="PS00455">
    <property type="entry name" value="AMP_BINDING"/>
    <property type="match status" value="3"/>
</dbReference>
<evidence type="ECO:0000256" key="1">
    <source>
        <dbReference type="ARBA" id="ARBA00001957"/>
    </source>
</evidence>
<sequence length="2954" mass="317172">LTATAATHPDATAATCGHHSTTYRELDQRSNRLARLLLSRGLTPHTVLASALPRSLDAVATVWAAAKTGAAFVPIDPHLPADRIAFLLRDSGATLGVTHTGAQPAQHIDWLTLDDPDTIRALDTTSAAPITHTERGGAVTPDHTAYLIYTSGSTGTPKGVLVTHRGLADLVAAQRRILGVDADSTVLHVASPSFDASLFELLLAHGSGGRLIVSPPDVYGGPELAKLLQRQHISHAVLTPSALATVPADRYHHLRVLATAGEPVGPELVDRWAPGRTMINLYGPTESTIWATASTPLTPGTPITIGSPAGPVTTTVLDTWLHPVPAGVAGELYLIGPGLADGYNDRAALTASRFVACPSGEPGRRMYRTGDVVRRTADGDLEYVGRNDFQVKVRGNRIELPEIDAVLAAHPDVTFAVTVPRTDNGRPANLVSYVTAGPGANLSGDELKTTLARALPAYMVPAAVIVLDRVPLTPTGKLDRDRLPQPPAPTRIYRAPGTALEDLIARAYEHVLDIDRVGADDDFFALGGDSLSASLVAARIGTALDLHIPIRTIFEEPTVAALAHRVRTLDSSARIPLTATTRPDPIPLSLAQQRMWFLNRFEPESAAYNIPVMLHLSGHLDTAALSAALDDVIARHEVLRTIYPETDGEPHQLILDRAPLTLETVHPAPDTLPQLLGDFVRRGFDVSTHVPIRVGLFDITDPETSTGTGQFMLVLVVHHIAGDGQSMGPLARDVMTAYAARHTGQPPLWQPLPVQYADYALWQRRVLGAADDPTSLMSTQLDYWRTTLDGVPDLLDLPTDRPRPAVASLTGGRVPVDISAALHRQLHTLAREHGTSLFMVVHAALAALLARLSGTDDIVIGTPVAGRGETGLDDLVGMFVNTLALRTPIHLDEPFAELLARTRDTDLHALDHADVPFERIVEELNPHRSTAQHPLFQVALAFQNSGDIDIALPDVVITRSDVDTGTSQFDLQLVISDTSTDTGADNGISGMMMYSRDLFDETTVTSFVQRLLRILETVADHPATPVGDIDWLHPRERHALLTSIGARTAPTPESPLLPDIFAAAVRRNPDGQAIRTGDTGLTYTELDHRSNRLARLLIHHGAGPETPVLAAAPRSAESALIWWAIVKTGAAYVPVDPAYPAHRITQIVTDSGAALGITVTTARPGLPETVDWITVDTPDTTAHIDAQPADPIDDTDRLRPLHPTNIAYVVFTSGSTGRPKGVAVSHTGIAGLIATQRADYNLEPDSRVLHFASPSFDASLMETLFAVADASTLVVAPTGTYGGDDLADLLRTQHVTHAFITPAALASVDPTGLDDLRTILSGGEEVPTELVKRWAGTDTSGTREFRILYGPTETTILATATGPLHPAEPTTIGTPLPGMRALILDTRLHPVPAGVVGELYLAGPALARGYLNRTATTAGRFVASPTGEPGARMYRTGDLVRWNPHGDIEFVGRNDFQVKVRGYRIELGEIDAVLDARPDTAFAVTLAHRQGTAPAMLVTYVVPAPGATPTPAELTRALADALPPYMVPAAIMILDAIPLSPNGKLDRAALPDPILHTEQFRAPASPVEEIVAGIFADLLGLDTAVGADDNFFDLGGNSLVATRTAARIGAALGTRVPVTMIFDAPTVAKLAARVESHADTGHIALTEQPRPHHIPLSYAQQRMWFLNRFEPDTPAYSIPIVIRLTGRLDLAALRAAIGDVITRHEVLRTIYPAVDGEPTQKILPPEDAVPPLTTTRIAETELAHTLTSLLATVFDVTTTVPVRIRLFDLGDDTWILALVVHHIAGDGSSLAPLARDLTTAYTARLDGDAPTWPPLPVQYADYALWQRTVLGGDDDPDSLLHAQIDYWTTQLADAPALLDLPTDRPRPPVQTYAGATVPLTVDPDLHARLQHVARAHNTTLFMVFHAALAAVLARLAGTDDITIGTPYAGRGEPELDELVGMFVNTLVLRTHLRTDMSFTDLLDQVRDTDLAAFGHADVPFERLVQELNPARSHAHHPLFQVMLAFQNLTSTEFRLPELTLSAVEAEIDTSLFDLQITVSDTYDDHGGPAGITGGITYARDLFDPDTVTAIAIRLDRLLRALVADPTQLVHDVDLLDAEERDHVVVRWNATQHTLASDETLTSPFAAAVPQHHDRIAVTYEDRSLTYAQFSARVNRLARWLIARGVGPEKLVAVRMGRSLDQVTALYAVLTAGGGYVPVDPDLPADRIDYMLATAAPVTVLSTLDGIDLSAFDDTPVTDRDRRAPLRPQHIAYVLFTSGSTGRPKGVAVPHGAAANQIRWLSEEYALTGDDVVLHKTPATFDVSVWELFATLGVGARMVIARAGGHTDPAYLAETIAAHQVTITSFVPSMLAVFADAAPTATLTSLRALLIGGEAFGSDTVAAVRRGLPDVELHNLYGPTEFTVHVTSHHVTDADQGSVPMGMPVWNARAYVLDARLNPVPPGVAGELYLAGTQMARGYHARPGLTAERFVPDPYNHGGRMYRTGDLVRRRRRDGELEYLGRTDFQVKLRGLRIELGEIETVLAEHPGVARAIAVVHSSELAAQLVGYLVPAAGATVDTAAVLAHAAAELPNYMVPTTLMVLDTVPLTASGKLDRARLPEPVATVGEFREPSTWLEGEVARAFEHVLGLTHVGADDDFYALGGNSLRSVQVASELTKELHFEIPLGWMLSDPNPADLAKRIETGMSNGHHESGPAAFGLDVVLPIRTGGSRPPLFCIHPASGLSWCYYTFGDHLAGDRPIYGLQAPQIGGEVPGPQSFEEIARRYFQEIRAIQPHGPYHLLGWSLGGQIAHAVAAEMRSAGEEVALLALLDAEAEGIDAAEVTEATPGELISNLGPVMGIDVVGADATAEEAAELIRQQLGDSFAIDAATIERMTDAYNLSIRAASAWRPPVLDADMLYFTATEDRRADAAGHEGWARFVTGQISNVDIAAEHLAMTEPAVVAEIATILNRRLDR</sequence>
<dbReference type="InterPro" id="IPR001242">
    <property type="entry name" value="Condensation_dom"/>
</dbReference>
<dbReference type="NCBIfam" id="NF003417">
    <property type="entry name" value="PRK04813.1"/>
    <property type="match status" value="3"/>
</dbReference>
<dbReference type="GO" id="GO:0008610">
    <property type="term" value="P:lipid biosynthetic process"/>
    <property type="evidence" value="ECO:0007669"/>
    <property type="project" value="UniProtKB-ARBA"/>
</dbReference>
<dbReference type="InterPro" id="IPR010071">
    <property type="entry name" value="AA_adenyl_dom"/>
</dbReference>
<name>A0A2S6AM95_9NOCA</name>
<dbReference type="Pfam" id="PF00501">
    <property type="entry name" value="AMP-binding"/>
    <property type="match status" value="3"/>
</dbReference>
<dbReference type="InterPro" id="IPR000873">
    <property type="entry name" value="AMP-dep_synth/lig_dom"/>
</dbReference>
<organism evidence="5 6">
    <name type="scientific">Nocardia nova</name>
    <dbReference type="NCBI Taxonomy" id="37330"/>
    <lineage>
        <taxon>Bacteria</taxon>
        <taxon>Bacillati</taxon>
        <taxon>Actinomycetota</taxon>
        <taxon>Actinomycetes</taxon>
        <taxon>Mycobacteriales</taxon>
        <taxon>Nocardiaceae</taxon>
        <taxon>Nocardia</taxon>
    </lineage>
</organism>
<dbReference type="Gene3D" id="3.40.50.980">
    <property type="match status" value="4"/>
</dbReference>
<dbReference type="InterPro" id="IPR036736">
    <property type="entry name" value="ACP-like_sf"/>
</dbReference>
<evidence type="ECO:0000313" key="6">
    <source>
        <dbReference type="Proteomes" id="UP000239874"/>
    </source>
</evidence>
<dbReference type="Gene3D" id="3.40.50.1820">
    <property type="entry name" value="alpha/beta hydrolase"/>
    <property type="match status" value="1"/>
</dbReference>
<dbReference type="InterPro" id="IPR023213">
    <property type="entry name" value="CAT-like_dom_sf"/>
</dbReference>
<feature type="domain" description="Carrier" evidence="4">
    <location>
        <begin position="2609"/>
        <end position="2684"/>
    </location>
</feature>
<dbReference type="Proteomes" id="UP000239874">
    <property type="component" value="Unassembled WGS sequence"/>
</dbReference>
<dbReference type="FunFam" id="3.40.50.12780:FF:000012">
    <property type="entry name" value="Non-ribosomal peptide synthetase"/>
    <property type="match status" value="1"/>
</dbReference>
<dbReference type="UniPathway" id="UPA00011"/>
<dbReference type="FunFam" id="2.30.38.10:FF:000001">
    <property type="entry name" value="Non-ribosomal peptide synthetase PvdI"/>
    <property type="match status" value="1"/>
</dbReference>
<dbReference type="GO" id="GO:0043041">
    <property type="term" value="P:amino acid activation for nonribosomal peptide biosynthetic process"/>
    <property type="evidence" value="ECO:0007669"/>
    <property type="project" value="TreeGrafter"/>
</dbReference>
<dbReference type="GO" id="GO:0005737">
    <property type="term" value="C:cytoplasm"/>
    <property type="evidence" value="ECO:0007669"/>
    <property type="project" value="TreeGrafter"/>
</dbReference>
<evidence type="ECO:0000256" key="2">
    <source>
        <dbReference type="ARBA" id="ARBA00022450"/>
    </source>
</evidence>
<comment type="caution">
    <text evidence="5">The sequence shown here is derived from an EMBL/GenBank/DDBJ whole genome shotgun (WGS) entry which is preliminary data.</text>
</comment>
<protein>
    <submittedName>
        <fullName evidence="5">Non-ribosomal peptide synthetase</fullName>
    </submittedName>
</protein>
<dbReference type="Pfam" id="PF00975">
    <property type="entry name" value="Thioesterase"/>
    <property type="match status" value="1"/>
</dbReference>
<dbReference type="InterPro" id="IPR025110">
    <property type="entry name" value="AMP-bd_C"/>
</dbReference>
<dbReference type="SMART" id="SM00823">
    <property type="entry name" value="PKS_PP"/>
    <property type="match status" value="3"/>
</dbReference>
<proteinExistence type="predicted"/>
<dbReference type="InterPro" id="IPR042099">
    <property type="entry name" value="ANL_N_sf"/>
</dbReference>
<dbReference type="InterPro" id="IPR006162">
    <property type="entry name" value="Ppantetheine_attach_site"/>
</dbReference>
<dbReference type="GO" id="GO:0044550">
    <property type="term" value="P:secondary metabolite biosynthetic process"/>
    <property type="evidence" value="ECO:0007669"/>
    <property type="project" value="TreeGrafter"/>
</dbReference>
<dbReference type="InterPro" id="IPR029058">
    <property type="entry name" value="AB_hydrolase_fold"/>
</dbReference>
<evidence type="ECO:0000313" key="5">
    <source>
        <dbReference type="EMBL" id="PPJ36326.1"/>
    </source>
</evidence>
<dbReference type="Pfam" id="PF00668">
    <property type="entry name" value="Condensation"/>
    <property type="match status" value="2"/>
</dbReference>
<comment type="cofactor">
    <cofactor evidence="1">
        <name>pantetheine 4'-phosphate</name>
        <dbReference type="ChEBI" id="CHEBI:47942"/>
    </cofactor>
</comment>
<dbReference type="RefSeq" id="WP_146099029.1">
    <property type="nucleotide sequence ID" value="NZ_PSZC01000014.1"/>
</dbReference>